<evidence type="ECO:0000313" key="2">
    <source>
        <dbReference type="EMBL" id="MCI86083.1"/>
    </source>
</evidence>
<feature type="non-terminal residue" evidence="2">
    <location>
        <position position="1"/>
    </location>
</feature>
<feature type="region of interest" description="Disordered" evidence="1">
    <location>
        <begin position="29"/>
        <end position="53"/>
    </location>
</feature>
<dbReference type="AlphaFoldDB" id="A0A392VF48"/>
<evidence type="ECO:0000256" key="1">
    <source>
        <dbReference type="SAM" id="MobiDB-lite"/>
    </source>
</evidence>
<organism evidence="2 3">
    <name type="scientific">Trifolium medium</name>
    <dbReference type="NCBI Taxonomy" id="97028"/>
    <lineage>
        <taxon>Eukaryota</taxon>
        <taxon>Viridiplantae</taxon>
        <taxon>Streptophyta</taxon>
        <taxon>Embryophyta</taxon>
        <taxon>Tracheophyta</taxon>
        <taxon>Spermatophyta</taxon>
        <taxon>Magnoliopsida</taxon>
        <taxon>eudicotyledons</taxon>
        <taxon>Gunneridae</taxon>
        <taxon>Pentapetalae</taxon>
        <taxon>rosids</taxon>
        <taxon>fabids</taxon>
        <taxon>Fabales</taxon>
        <taxon>Fabaceae</taxon>
        <taxon>Papilionoideae</taxon>
        <taxon>50 kb inversion clade</taxon>
        <taxon>NPAAA clade</taxon>
        <taxon>Hologalegina</taxon>
        <taxon>IRL clade</taxon>
        <taxon>Trifolieae</taxon>
        <taxon>Trifolium</taxon>
    </lineage>
</organism>
<evidence type="ECO:0000313" key="3">
    <source>
        <dbReference type="Proteomes" id="UP000265520"/>
    </source>
</evidence>
<keyword evidence="3" id="KW-1185">Reference proteome</keyword>
<protein>
    <submittedName>
        <fullName evidence="2">Uncharacterized protein</fullName>
    </submittedName>
</protein>
<sequence length="53" mass="5622">FSTHLPFAGKMSRTTDPEWRVLLASVRKNKASSSPDVAVPSVQASPSPAVIEA</sequence>
<feature type="non-terminal residue" evidence="2">
    <location>
        <position position="53"/>
    </location>
</feature>
<feature type="compositionally biased region" description="Low complexity" evidence="1">
    <location>
        <begin position="31"/>
        <end position="53"/>
    </location>
</feature>
<dbReference type="Proteomes" id="UP000265520">
    <property type="component" value="Unassembled WGS sequence"/>
</dbReference>
<accession>A0A392VF48</accession>
<name>A0A392VF48_9FABA</name>
<comment type="caution">
    <text evidence="2">The sequence shown here is derived from an EMBL/GenBank/DDBJ whole genome shotgun (WGS) entry which is preliminary data.</text>
</comment>
<dbReference type="EMBL" id="LXQA011131544">
    <property type="protein sequence ID" value="MCI86083.1"/>
    <property type="molecule type" value="Genomic_DNA"/>
</dbReference>
<reference evidence="2 3" key="1">
    <citation type="journal article" date="2018" name="Front. Plant Sci.">
        <title>Red Clover (Trifolium pratense) and Zigzag Clover (T. medium) - A Picture of Genomic Similarities and Differences.</title>
        <authorList>
            <person name="Dluhosova J."/>
            <person name="Istvanek J."/>
            <person name="Nedelnik J."/>
            <person name="Repkova J."/>
        </authorList>
    </citation>
    <scope>NUCLEOTIDE SEQUENCE [LARGE SCALE GENOMIC DNA]</scope>
    <source>
        <strain evidence="3">cv. 10/8</strain>
        <tissue evidence="2">Leaf</tissue>
    </source>
</reference>
<proteinExistence type="predicted"/>